<proteinExistence type="predicted"/>
<dbReference type="Proteomes" id="UP001604277">
    <property type="component" value="Unassembled WGS sequence"/>
</dbReference>
<reference evidence="2" key="1">
    <citation type="submission" date="2024-07" db="EMBL/GenBank/DDBJ databases">
        <title>Two chromosome-level genome assemblies of Korean endemic species Abeliophyllum distichum and Forsythia ovata (Oleaceae).</title>
        <authorList>
            <person name="Jang H."/>
        </authorList>
    </citation>
    <scope>NUCLEOTIDE SEQUENCE [LARGE SCALE GENOMIC DNA]</scope>
</reference>
<comment type="caution">
    <text evidence="1">The sequence shown here is derived from an EMBL/GenBank/DDBJ whole genome shotgun (WGS) entry which is preliminary data.</text>
</comment>
<accession>A0ABD1WIY2</accession>
<evidence type="ECO:0000313" key="2">
    <source>
        <dbReference type="Proteomes" id="UP001604277"/>
    </source>
</evidence>
<evidence type="ECO:0000313" key="1">
    <source>
        <dbReference type="EMBL" id="KAL2549642.1"/>
    </source>
</evidence>
<keyword evidence="2" id="KW-1185">Reference proteome</keyword>
<name>A0ABD1WIY2_9LAMI</name>
<gene>
    <name evidence="1" type="ORF">Fot_11172</name>
</gene>
<sequence>MTDLEISRLSAAEKEEKLQRELEWKKPELSVFHTQQKSWEESIALKDKDLGFFRDKVELQCLTLAELSLKVEALQKELSGFRKSNEEKKILTMENRRVVKNFSF</sequence>
<organism evidence="1 2">
    <name type="scientific">Forsythia ovata</name>
    <dbReference type="NCBI Taxonomy" id="205694"/>
    <lineage>
        <taxon>Eukaryota</taxon>
        <taxon>Viridiplantae</taxon>
        <taxon>Streptophyta</taxon>
        <taxon>Embryophyta</taxon>
        <taxon>Tracheophyta</taxon>
        <taxon>Spermatophyta</taxon>
        <taxon>Magnoliopsida</taxon>
        <taxon>eudicotyledons</taxon>
        <taxon>Gunneridae</taxon>
        <taxon>Pentapetalae</taxon>
        <taxon>asterids</taxon>
        <taxon>lamiids</taxon>
        <taxon>Lamiales</taxon>
        <taxon>Oleaceae</taxon>
        <taxon>Forsythieae</taxon>
        <taxon>Forsythia</taxon>
    </lineage>
</organism>
<protein>
    <submittedName>
        <fullName evidence="1">Uncharacterized protein</fullName>
    </submittedName>
</protein>
<dbReference type="AlphaFoldDB" id="A0ABD1WIY2"/>
<dbReference type="EMBL" id="JBFOLJ010000003">
    <property type="protein sequence ID" value="KAL2549642.1"/>
    <property type="molecule type" value="Genomic_DNA"/>
</dbReference>